<gene>
    <name evidence="1" type="ORF">DAPPUDRAFT_343273</name>
</gene>
<reference evidence="1 2" key="1">
    <citation type="journal article" date="2011" name="Science">
        <title>The ecoresponsive genome of Daphnia pulex.</title>
        <authorList>
            <person name="Colbourne J.K."/>
            <person name="Pfrender M.E."/>
            <person name="Gilbert D."/>
            <person name="Thomas W.K."/>
            <person name="Tucker A."/>
            <person name="Oakley T.H."/>
            <person name="Tokishita S."/>
            <person name="Aerts A."/>
            <person name="Arnold G.J."/>
            <person name="Basu M.K."/>
            <person name="Bauer D.J."/>
            <person name="Caceres C.E."/>
            <person name="Carmel L."/>
            <person name="Casola C."/>
            <person name="Choi J.H."/>
            <person name="Detter J.C."/>
            <person name="Dong Q."/>
            <person name="Dusheyko S."/>
            <person name="Eads B.D."/>
            <person name="Frohlich T."/>
            <person name="Geiler-Samerotte K.A."/>
            <person name="Gerlach D."/>
            <person name="Hatcher P."/>
            <person name="Jogdeo S."/>
            <person name="Krijgsveld J."/>
            <person name="Kriventseva E.V."/>
            <person name="Kultz D."/>
            <person name="Laforsch C."/>
            <person name="Lindquist E."/>
            <person name="Lopez J."/>
            <person name="Manak J.R."/>
            <person name="Muller J."/>
            <person name="Pangilinan J."/>
            <person name="Patwardhan R.P."/>
            <person name="Pitluck S."/>
            <person name="Pritham E.J."/>
            <person name="Rechtsteiner A."/>
            <person name="Rho M."/>
            <person name="Rogozin I.B."/>
            <person name="Sakarya O."/>
            <person name="Salamov A."/>
            <person name="Schaack S."/>
            <person name="Shapiro H."/>
            <person name="Shiga Y."/>
            <person name="Skalitzky C."/>
            <person name="Smith Z."/>
            <person name="Souvorov A."/>
            <person name="Sung W."/>
            <person name="Tang Z."/>
            <person name="Tsuchiya D."/>
            <person name="Tu H."/>
            <person name="Vos H."/>
            <person name="Wang M."/>
            <person name="Wolf Y.I."/>
            <person name="Yamagata H."/>
            <person name="Yamada T."/>
            <person name="Ye Y."/>
            <person name="Shaw J.R."/>
            <person name="Andrews J."/>
            <person name="Crease T.J."/>
            <person name="Tang H."/>
            <person name="Lucas S.M."/>
            <person name="Robertson H.M."/>
            <person name="Bork P."/>
            <person name="Koonin E.V."/>
            <person name="Zdobnov E.M."/>
            <person name="Grigoriev I.V."/>
            <person name="Lynch M."/>
            <person name="Boore J.L."/>
        </authorList>
    </citation>
    <scope>NUCLEOTIDE SEQUENCE [LARGE SCALE GENOMIC DNA]</scope>
</reference>
<sequence length="143" mass="16257">MNEDNSESQDTRAGFIDHPLVGQYIQDIKSNSWFAKTPVGNHNYPIDIRAPGKAPTAVQIDSMIKLLARLPDIIASSNLPEAPTNEWKIKHPDYRLVNARIYFLNLYEDGSFYVCLNAYPEDDWSPAFEISPDFKVIEAAWIV</sequence>
<evidence type="ECO:0000313" key="1">
    <source>
        <dbReference type="EMBL" id="EFX60350.1"/>
    </source>
</evidence>
<name>E9I6N0_DAPPU</name>
<protein>
    <submittedName>
        <fullName evidence="1">Uncharacterized protein</fullName>
    </submittedName>
</protein>
<accession>E9I6N0</accession>
<dbReference type="InParanoid" id="E9I6N0"/>
<dbReference type="AlphaFoldDB" id="E9I6N0"/>
<organism evidence="1 2">
    <name type="scientific">Daphnia pulex</name>
    <name type="common">Water flea</name>
    <dbReference type="NCBI Taxonomy" id="6669"/>
    <lineage>
        <taxon>Eukaryota</taxon>
        <taxon>Metazoa</taxon>
        <taxon>Ecdysozoa</taxon>
        <taxon>Arthropoda</taxon>
        <taxon>Crustacea</taxon>
        <taxon>Branchiopoda</taxon>
        <taxon>Diplostraca</taxon>
        <taxon>Cladocera</taxon>
        <taxon>Anomopoda</taxon>
        <taxon>Daphniidae</taxon>
        <taxon>Daphnia</taxon>
    </lineage>
</organism>
<dbReference type="EMBL" id="GL736583">
    <property type="protein sequence ID" value="EFX60350.1"/>
    <property type="molecule type" value="Genomic_DNA"/>
</dbReference>
<evidence type="ECO:0000313" key="2">
    <source>
        <dbReference type="Proteomes" id="UP000000305"/>
    </source>
</evidence>
<proteinExistence type="predicted"/>
<dbReference type="HOGENOM" id="CLU_1808131_0_0_1"/>
<dbReference type="KEGG" id="dpx:DAPPUDRAFT_343273"/>
<dbReference type="Proteomes" id="UP000000305">
    <property type="component" value="Unassembled WGS sequence"/>
</dbReference>
<keyword evidence="2" id="KW-1185">Reference proteome</keyword>